<organism evidence="5 6">
    <name type="scientific">Ooceraea biroi</name>
    <name type="common">Clonal raider ant</name>
    <name type="synonym">Cerapachys biroi</name>
    <dbReference type="NCBI Taxonomy" id="2015173"/>
    <lineage>
        <taxon>Eukaryota</taxon>
        <taxon>Metazoa</taxon>
        <taxon>Ecdysozoa</taxon>
        <taxon>Arthropoda</taxon>
        <taxon>Hexapoda</taxon>
        <taxon>Insecta</taxon>
        <taxon>Pterygota</taxon>
        <taxon>Neoptera</taxon>
        <taxon>Endopterygota</taxon>
        <taxon>Hymenoptera</taxon>
        <taxon>Apocrita</taxon>
        <taxon>Aculeata</taxon>
        <taxon>Formicoidea</taxon>
        <taxon>Formicidae</taxon>
        <taxon>Dorylinae</taxon>
        <taxon>Ooceraea</taxon>
    </lineage>
</organism>
<dbReference type="SUPFAM" id="SSF49879">
    <property type="entry name" value="SMAD/FHA domain"/>
    <property type="match status" value="1"/>
</dbReference>
<dbReference type="GO" id="GO:0005789">
    <property type="term" value="C:endoplasmic reticulum membrane"/>
    <property type="evidence" value="ECO:0007669"/>
    <property type="project" value="InterPro"/>
</dbReference>
<feature type="coiled-coil region" evidence="1">
    <location>
        <begin position="482"/>
        <end position="558"/>
    </location>
</feature>
<feature type="compositionally biased region" description="Basic and acidic residues" evidence="2">
    <location>
        <begin position="116"/>
        <end position="132"/>
    </location>
</feature>
<feature type="compositionally biased region" description="Polar residues" evidence="2">
    <location>
        <begin position="1"/>
        <end position="14"/>
    </location>
</feature>
<dbReference type="CDD" id="cd19856">
    <property type="entry name" value="DSRM_Kanadaptin"/>
    <property type="match status" value="1"/>
</dbReference>
<feature type="compositionally biased region" description="Low complexity" evidence="2">
    <location>
        <begin position="102"/>
        <end position="113"/>
    </location>
</feature>
<dbReference type="OrthoDB" id="75792at2759"/>
<dbReference type="PROSITE" id="PS50006">
    <property type="entry name" value="FHA_DOMAIN"/>
    <property type="match status" value="1"/>
</dbReference>
<dbReference type="Gene3D" id="6.10.250.2950">
    <property type="match status" value="1"/>
</dbReference>
<accession>A0A3L8DHE5</accession>
<gene>
    <name evidence="5" type="ORF">DMN91_008423</name>
</gene>
<dbReference type="InterPro" id="IPR009703">
    <property type="entry name" value="Selenoprotein_S"/>
</dbReference>
<feature type="compositionally biased region" description="Basic and acidic residues" evidence="2">
    <location>
        <begin position="739"/>
        <end position="752"/>
    </location>
</feature>
<keyword evidence="1" id="KW-0175">Coiled coil</keyword>
<evidence type="ECO:0000256" key="3">
    <source>
        <dbReference type="SAM" id="Phobius"/>
    </source>
</evidence>
<feature type="region of interest" description="Disordered" evidence="2">
    <location>
        <begin position="730"/>
        <end position="796"/>
    </location>
</feature>
<dbReference type="AlphaFoldDB" id="A0A3L8DHE5"/>
<feature type="domain" description="FHA" evidence="4">
    <location>
        <begin position="187"/>
        <end position="243"/>
    </location>
</feature>
<evidence type="ECO:0000256" key="2">
    <source>
        <dbReference type="SAM" id="MobiDB-lite"/>
    </source>
</evidence>
<evidence type="ECO:0000313" key="5">
    <source>
        <dbReference type="EMBL" id="RLU19864.1"/>
    </source>
</evidence>
<comment type="caution">
    <text evidence="5">The sequence shown here is derived from an EMBL/GenBank/DDBJ whole genome shotgun (WGS) entry which is preliminary data.</text>
</comment>
<dbReference type="PANTHER" id="PTHR23308">
    <property type="entry name" value="NUCLEAR INHIBITOR OF PROTEIN PHOSPHATASE-1"/>
    <property type="match status" value="1"/>
</dbReference>
<dbReference type="CDD" id="cd22677">
    <property type="entry name" value="FHA_Kanadaptin"/>
    <property type="match status" value="1"/>
</dbReference>
<feature type="coiled-coil region" evidence="1">
    <location>
        <begin position="288"/>
        <end position="317"/>
    </location>
</feature>
<keyword evidence="3" id="KW-0812">Transmembrane</keyword>
<dbReference type="Pfam" id="PF06936">
    <property type="entry name" value="Selenoprotein_S"/>
    <property type="match status" value="1"/>
</dbReference>
<feature type="compositionally biased region" description="Polar residues" evidence="2">
    <location>
        <begin position="29"/>
        <end position="43"/>
    </location>
</feature>
<sequence>MEANVQENDSATSLSEDEVIKNAEDDIDTSNNKVIFESSTCEEQSNERRRTENASSSCRDTTDDACKEPRFKKPLLLIGPKRGKIGKIRAVSHKVDPPPSSSEPSPSFEASSANKEATKITHSQNDETDKSVSESSTEGNVLPDVNNVPVPYLEPKWGGKSTEEYKLEVLKSGVILEKIDLTERSYHVVGRLPSCHLSLAHPTISRYHAIIQYRATADDKHSKGFYLYDLESTHGTFWNGHRIKPRSYVQLHGGHMIKFGCSQRKYIVQAPPEDQEEESELSVTELKEKRMEELRQREIKQLEEKEAEERAREAEENEGINWGMGEDADEDTDLTENPYASMADEELYLDDPKKTLRGWFEREGYDLQYQVEEKGIGQFLCWINLPKECFGGQSIKAEALVKGKKKESVVQCALEACRILDRHGLLRQANHESRRKKARNWEEEDYYDSDEDNFLDRTGTVERKREQRMKQAGKFEEKIETYNTLTEKYNEITNKISHLSNRLKEAQENSAKMEEFNEDSLDAFMSNLNTSTLSKSDVKKMKIEMQNLRKEEMKLVKLINLTKPADLPPLICQAPIEDEKDIMKIEEESSIAKSISQDTEISKLSTNVANDKKRKNKKLEKTKSLKKQYDQDVHSSDYSTWVPPQVWAPIASVGWYIVGLAVIAYFAFPHIEEKYKSWKLTRKRQDNAAFSKKIDQLPQMSANVESARQKMQEVYNKSCALAQVKEEEEKEKKRQKVLKMLEKKNVGRKLGDPDDDTPSTSTKSNSLKSGYNPLVGDNARGYRPPKRSCCKKGGCG</sequence>
<keyword evidence="3" id="KW-1133">Transmembrane helix</keyword>
<dbReference type="GO" id="GO:0006886">
    <property type="term" value="P:intracellular protein transport"/>
    <property type="evidence" value="ECO:0007669"/>
    <property type="project" value="InterPro"/>
</dbReference>
<dbReference type="InterPro" id="IPR050923">
    <property type="entry name" value="Cell_Proc_Reg/RNA_Proc"/>
</dbReference>
<dbReference type="InterPro" id="IPR008984">
    <property type="entry name" value="SMAD_FHA_dom_sf"/>
</dbReference>
<dbReference type="InterPro" id="IPR000253">
    <property type="entry name" value="FHA_dom"/>
</dbReference>
<dbReference type="EMBL" id="QOIP01000008">
    <property type="protein sequence ID" value="RLU19864.1"/>
    <property type="molecule type" value="Genomic_DNA"/>
</dbReference>
<evidence type="ECO:0000256" key="1">
    <source>
        <dbReference type="SAM" id="Coils"/>
    </source>
</evidence>
<feature type="compositionally biased region" description="Basic and acidic residues" evidence="2">
    <location>
        <begin position="60"/>
        <end position="71"/>
    </location>
</feature>
<feature type="transmembrane region" description="Helical" evidence="3">
    <location>
        <begin position="646"/>
        <end position="668"/>
    </location>
</feature>
<evidence type="ECO:0000313" key="6">
    <source>
        <dbReference type="Proteomes" id="UP000279307"/>
    </source>
</evidence>
<evidence type="ECO:0000259" key="4">
    <source>
        <dbReference type="PROSITE" id="PS50006"/>
    </source>
</evidence>
<feature type="region of interest" description="Disordered" evidence="2">
    <location>
        <begin position="1"/>
        <end position="147"/>
    </location>
</feature>
<reference evidence="5 6" key="1">
    <citation type="journal article" date="2018" name="Genome Res.">
        <title>The genomic architecture and molecular evolution of ant odorant receptors.</title>
        <authorList>
            <person name="McKenzie S.K."/>
            <person name="Kronauer D.J.C."/>
        </authorList>
    </citation>
    <scope>NUCLEOTIDE SEQUENCE [LARGE SCALE GENOMIC DNA]</scope>
    <source>
        <strain evidence="5">Clonal line C1</strain>
    </source>
</reference>
<dbReference type="SMART" id="SM00240">
    <property type="entry name" value="FHA"/>
    <property type="match status" value="1"/>
</dbReference>
<dbReference type="Gene3D" id="2.60.200.20">
    <property type="match status" value="1"/>
</dbReference>
<proteinExistence type="predicted"/>
<name>A0A3L8DHE5_OOCBI</name>
<dbReference type="Pfam" id="PF00498">
    <property type="entry name" value="FHA"/>
    <property type="match status" value="1"/>
</dbReference>
<feature type="compositionally biased region" description="Basic residues" evidence="2">
    <location>
        <begin position="81"/>
        <end position="92"/>
    </location>
</feature>
<keyword evidence="3" id="KW-0472">Membrane</keyword>
<dbReference type="Proteomes" id="UP000279307">
    <property type="component" value="Chromosome 8"/>
</dbReference>
<protein>
    <recommendedName>
        <fullName evidence="4">FHA domain-containing protein</fullName>
    </recommendedName>
</protein>